<gene>
    <name evidence="2" type="ORF">Fot_06355</name>
</gene>
<sequence>MFLALKGGLHMISMFWRDIQRRKPIDYKENRLTSNQPEKMAWVRYSHAQQHCIQRRKANIKPSGGVTRNQTGHRPRSSMYPFPGTRSSYDAEITEAIPNLHAGLNALVHGTPDGEVEIRKQSKNPFTGPYCTYHRFYGHKTEDFCNK</sequence>
<evidence type="ECO:0000313" key="3">
    <source>
        <dbReference type="Proteomes" id="UP001604277"/>
    </source>
</evidence>
<name>A0ABD1WSQ6_9LAMI</name>
<protein>
    <submittedName>
        <fullName evidence="2">Uncharacterized protein</fullName>
    </submittedName>
</protein>
<keyword evidence="3" id="KW-1185">Reference proteome</keyword>
<organism evidence="2 3">
    <name type="scientific">Forsythia ovata</name>
    <dbReference type="NCBI Taxonomy" id="205694"/>
    <lineage>
        <taxon>Eukaryota</taxon>
        <taxon>Viridiplantae</taxon>
        <taxon>Streptophyta</taxon>
        <taxon>Embryophyta</taxon>
        <taxon>Tracheophyta</taxon>
        <taxon>Spermatophyta</taxon>
        <taxon>Magnoliopsida</taxon>
        <taxon>eudicotyledons</taxon>
        <taxon>Gunneridae</taxon>
        <taxon>Pentapetalae</taxon>
        <taxon>asterids</taxon>
        <taxon>lamiids</taxon>
        <taxon>Lamiales</taxon>
        <taxon>Oleaceae</taxon>
        <taxon>Forsythieae</taxon>
        <taxon>Forsythia</taxon>
    </lineage>
</organism>
<proteinExistence type="predicted"/>
<reference evidence="3" key="1">
    <citation type="submission" date="2024-07" db="EMBL/GenBank/DDBJ databases">
        <title>Two chromosome-level genome assemblies of Korean endemic species Abeliophyllum distichum and Forsythia ovata (Oleaceae).</title>
        <authorList>
            <person name="Jang H."/>
        </authorList>
    </citation>
    <scope>NUCLEOTIDE SEQUENCE [LARGE SCALE GENOMIC DNA]</scope>
</reference>
<dbReference type="Proteomes" id="UP001604277">
    <property type="component" value="Unassembled WGS sequence"/>
</dbReference>
<dbReference type="EMBL" id="JBFOLJ010000002">
    <property type="protein sequence ID" value="KAL2552736.1"/>
    <property type="molecule type" value="Genomic_DNA"/>
</dbReference>
<accession>A0ABD1WSQ6</accession>
<feature type="region of interest" description="Disordered" evidence="1">
    <location>
        <begin position="61"/>
        <end position="84"/>
    </location>
</feature>
<evidence type="ECO:0000313" key="2">
    <source>
        <dbReference type="EMBL" id="KAL2552736.1"/>
    </source>
</evidence>
<evidence type="ECO:0000256" key="1">
    <source>
        <dbReference type="SAM" id="MobiDB-lite"/>
    </source>
</evidence>
<dbReference type="AlphaFoldDB" id="A0ABD1WSQ6"/>
<comment type="caution">
    <text evidence="2">The sequence shown here is derived from an EMBL/GenBank/DDBJ whole genome shotgun (WGS) entry which is preliminary data.</text>
</comment>